<feature type="transmembrane region" description="Helical" evidence="7">
    <location>
        <begin position="318"/>
        <end position="339"/>
    </location>
</feature>
<dbReference type="Pfam" id="PF07690">
    <property type="entry name" value="MFS_1"/>
    <property type="match status" value="1"/>
</dbReference>
<feature type="transmembrane region" description="Helical" evidence="7">
    <location>
        <begin position="85"/>
        <end position="107"/>
    </location>
</feature>
<protein>
    <submittedName>
        <fullName evidence="9">MFS general substrate transporter</fullName>
    </submittedName>
</protein>
<feature type="transmembrane region" description="Helical" evidence="7">
    <location>
        <begin position="453"/>
        <end position="477"/>
    </location>
</feature>
<keyword evidence="10" id="KW-1185">Reference proteome</keyword>
<dbReference type="GO" id="GO:0016020">
    <property type="term" value="C:membrane"/>
    <property type="evidence" value="ECO:0007669"/>
    <property type="project" value="UniProtKB-SubCell"/>
</dbReference>
<feature type="transmembrane region" description="Helical" evidence="7">
    <location>
        <begin position="283"/>
        <end position="306"/>
    </location>
</feature>
<gene>
    <name evidence="9" type="ORF">QBC33DRAFT_534953</name>
</gene>
<feature type="region of interest" description="Disordered" evidence="6">
    <location>
        <begin position="1"/>
        <end position="20"/>
    </location>
</feature>
<dbReference type="EMBL" id="MU839005">
    <property type="protein sequence ID" value="KAK1768433.1"/>
    <property type="molecule type" value="Genomic_DNA"/>
</dbReference>
<accession>A0AAJ0FMN0</accession>
<feature type="transmembrane region" description="Helical" evidence="7">
    <location>
        <begin position="218"/>
        <end position="242"/>
    </location>
</feature>
<evidence type="ECO:0000313" key="10">
    <source>
        <dbReference type="Proteomes" id="UP001244011"/>
    </source>
</evidence>
<evidence type="ECO:0000256" key="7">
    <source>
        <dbReference type="SAM" id="Phobius"/>
    </source>
</evidence>
<evidence type="ECO:0000256" key="4">
    <source>
        <dbReference type="ARBA" id="ARBA00022989"/>
    </source>
</evidence>
<evidence type="ECO:0000256" key="3">
    <source>
        <dbReference type="ARBA" id="ARBA00022692"/>
    </source>
</evidence>
<comment type="caution">
    <text evidence="9">The sequence shown here is derived from an EMBL/GenBank/DDBJ whole genome shotgun (WGS) entry which is preliminary data.</text>
</comment>
<dbReference type="PANTHER" id="PTHR23504">
    <property type="entry name" value="MAJOR FACILITATOR SUPERFAMILY DOMAIN-CONTAINING PROTEIN 10"/>
    <property type="match status" value="1"/>
</dbReference>
<evidence type="ECO:0000256" key="2">
    <source>
        <dbReference type="ARBA" id="ARBA00022448"/>
    </source>
</evidence>
<proteinExistence type="predicted"/>
<sequence length="493" mass="53234">MPAKNADENTPLLSGEDVTRNAEPGTFEATTLNEPGANGNDKPLPRLQIALLCYARVVEPVAFFCIFPFINQMVQENGNLDDADVGFYSGVIESLFSLTQMAVMILWGEAADRLGRKPVLVLSLAGVTVATSIFGMAKTIWQMILFRCLAGVFAGTIVTIRTMISEHSTSKTQARSFSWFAFAGNLGIFFGPLVGGALADPARQYPKLFKNIQFFTDYPYALPNFAVGIICLTATIVTALFVTETLVKKPSGISGDDSALAASKPPPPSNRELLKSPGVAMAVYSYGHVMLLAFAYTAIVPLFWFTPVPLGGFGLTSLQISLLMGVNGFAQAIWILFVFPPLQHRIGTAGVLRVCAIAYPIFFATSPLFNALLRLDSQAAVTAFWVIMPVSLAVGCGVSMSFTAVQLALNDVSPSPQVLGMLNALALTGVSGTRAFSPALFTSLFAIGARTQWLWGYSIWVVMTLVAGAWTVASRNLPDYDEMKRRREREGEE</sequence>
<feature type="transmembrane region" description="Helical" evidence="7">
    <location>
        <begin position="351"/>
        <end position="372"/>
    </location>
</feature>
<evidence type="ECO:0000256" key="1">
    <source>
        <dbReference type="ARBA" id="ARBA00004141"/>
    </source>
</evidence>
<dbReference type="CDD" id="cd17330">
    <property type="entry name" value="MFS_SLC46_TetA_like"/>
    <property type="match status" value="1"/>
</dbReference>
<dbReference type="GeneID" id="85310765"/>
<feature type="transmembrane region" description="Helical" evidence="7">
    <location>
        <begin position="119"/>
        <end position="137"/>
    </location>
</feature>
<feature type="transmembrane region" description="Helical" evidence="7">
    <location>
        <begin position="384"/>
        <end position="409"/>
    </location>
</feature>
<name>A0AAJ0FMN0_9PEZI</name>
<dbReference type="GO" id="GO:0022857">
    <property type="term" value="F:transmembrane transporter activity"/>
    <property type="evidence" value="ECO:0007669"/>
    <property type="project" value="InterPro"/>
</dbReference>
<reference evidence="9" key="1">
    <citation type="submission" date="2023-06" db="EMBL/GenBank/DDBJ databases">
        <title>Genome-scale phylogeny and comparative genomics of the fungal order Sordariales.</title>
        <authorList>
            <consortium name="Lawrence Berkeley National Laboratory"/>
            <person name="Hensen N."/>
            <person name="Bonometti L."/>
            <person name="Westerberg I."/>
            <person name="Brannstrom I.O."/>
            <person name="Guillou S."/>
            <person name="Cros-Aarteil S."/>
            <person name="Calhoun S."/>
            <person name="Haridas S."/>
            <person name="Kuo A."/>
            <person name="Mondo S."/>
            <person name="Pangilinan J."/>
            <person name="Riley R."/>
            <person name="Labutti K."/>
            <person name="Andreopoulos B."/>
            <person name="Lipzen A."/>
            <person name="Chen C."/>
            <person name="Yanf M."/>
            <person name="Daum C."/>
            <person name="Ng V."/>
            <person name="Clum A."/>
            <person name="Steindorff A."/>
            <person name="Ohm R."/>
            <person name="Martin F."/>
            <person name="Silar P."/>
            <person name="Natvig D."/>
            <person name="Lalanne C."/>
            <person name="Gautier V."/>
            <person name="Ament-Velasquez S.L."/>
            <person name="Kruys A."/>
            <person name="Hutchinson M.I."/>
            <person name="Powell A.J."/>
            <person name="Barry K."/>
            <person name="Miller A.N."/>
            <person name="Grigoriev I.V."/>
            <person name="Debuchy R."/>
            <person name="Gladieux P."/>
            <person name="Thoren M.H."/>
            <person name="Johannesson H."/>
        </authorList>
    </citation>
    <scope>NUCLEOTIDE SEQUENCE</scope>
    <source>
        <strain evidence="9">8032-3</strain>
    </source>
</reference>
<dbReference type="PANTHER" id="PTHR23504:SF3">
    <property type="entry name" value="MAJOR FACILITATOR SUPERFAMILY (MFS) PROFILE DOMAIN-CONTAINING PROTEIN"/>
    <property type="match status" value="1"/>
</dbReference>
<evidence type="ECO:0000313" key="9">
    <source>
        <dbReference type="EMBL" id="KAK1768433.1"/>
    </source>
</evidence>
<dbReference type="Gene3D" id="1.20.1250.20">
    <property type="entry name" value="MFS general substrate transporter like domains"/>
    <property type="match status" value="1"/>
</dbReference>
<feature type="transmembrane region" description="Helical" evidence="7">
    <location>
        <begin position="143"/>
        <end position="164"/>
    </location>
</feature>
<dbReference type="Proteomes" id="UP001244011">
    <property type="component" value="Unassembled WGS sequence"/>
</dbReference>
<dbReference type="RefSeq" id="XP_060284646.1">
    <property type="nucleotide sequence ID" value="XM_060427578.1"/>
</dbReference>
<dbReference type="InterPro" id="IPR011701">
    <property type="entry name" value="MFS"/>
</dbReference>
<evidence type="ECO:0000256" key="6">
    <source>
        <dbReference type="SAM" id="MobiDB-lite"/>
    </source>
</evidence>
<feature type="domain" description="Major facilitator superfamily (MFS) profile" evidence="8">
    <location>
        <begin position="48"/>
        <end position="476"/>
    </location>
</feature>
<feature type="transmembrane region" description="Helical" evidence="7">
    <location>
        <begin position="49"/>
        <end position="70"/>
    </location>
</feature>
<dbReference type="InterPro" id="IPR001958">
    <property type="entry name" value="Tet-R_TetA/multi-R_MdtG-like"/>
</dbReference>
<dbReference type="AlphaFoldDB" id="A0AAJ0FMN0"/>
<dbReference type="InterPro" id="IPR020846">
    <property type="entry name" value="MFS_dom"/>
</dbReference>
<dbReference type="SUPFAM" id="SSF103473">
    <property type="entry name" value="MFS general substrate transporter"/>
    <property type="match status" value="1"/>
</dbReference>
<evidence type="ECO:0000256" key="5">
    <source>
        <dbReference type="ARBA" id="ARBA00023136"/>
    </source>
</evidence>
<dbReference type="InterPro" id="IPR036259">
    <property type="entry name" value="MFS_trans_sf"/>
</dbReference>
<keyword evidence="2" id="KW-0813">Transport</keyword>
<keyword evidence="3 7" id="KW-0812">Transmembrane</keyword>
<dbReference type="PROSITE" id="PS50850">
    <property type="entry name" value="MFS"/>
    <property type="match status" value="1"/>
</dbReference>
<organism evidence="9 10">
    <name type="scientific">Phialemonium atrogriseum</name>
    <dbReference type="NCBI Taxonomy" id="1093897"/>
    <lineage>
        <taxon>Eukaryota</taxon>
        <taxon>Fungi</taxon>
        <taxon>Dikarya</taxon>
        <taxon>Ascomycota</taxon>
        <taxon>Pezizomycotina</taxon>
        <taxon>Sordariomycetes</taxon>
        <taxon>Sordariomycetidae</taxon>
        <taxon>Cephalothecales</taxon>
        <taxon>Cephalothecaceae</taxon>
        <taxon>Phialemonium</taxon>
    </lineage>
</organism>
<comment type="subcellular location">
    <subcellularLocation>
        <location evidence="1">Membrane</location>
        <topology evidence="1">Multi-pass membrane protein</topology>
    </subcellularLocation>
</comment>
<keyword evidence="5 7" id="KW-0472">Membrane</keyword>
<feature type="transmembrane region" description="Helical" evidence="7">
    <location>
        <begin position="176"/>
        <end position="198"/>
    </location>
</feature>
<feature type="transmembrane region" description="Helical" evidence="7">
    <location>
        <begin position="421"/>
        <end position="447"/>
    </location>
</feature>
<keyword evidence="4 7" id="KW-1133">Transmembrane helix</keyword>
<dbReference type="PRINTS" id="PR01035">
    <property type="entry name" value="TCRTETA"/>
</dbReference>
<evidence type="ECO:0000259" key="8">
    <source>
        <dbReference type="PROSITE" id="PS50850"/>
    </source>
</evidence>